<evidence type="ECO:0000313" key="4">
    <source>
        <dbReference type="Proteomes" id="UP000277930"/>
    </source>
</evidence>
<evidence type="ECO:0000313" key="2">
    <source>
        <dbReference type="EMBL" id="VED36636.1"/>
    </source>
</evidence>
<dbReference type="Proteomes" id="UP000277930">
    <property type="component" value="Chromosome 1"/>
</dbReference>
<name>A0A3S4K6R3_ECOLX</name>
<sequence>MKNKIEFDQAIKNAYLDMAFPNFAFVMEKYNSLKYKGIITELSSRFDVRDNTELNNDVCFSLEVVLQEGIAFLYMSFVGQYAFIIFKNDVITKHANINADVAGLIDILLCHEFMILDKEFLLSEVSCDICPFLVEANNKYLNYLFARGLKIK</sequence>
<dbReference type="AlphaFoldDB" id="A0A3S4K6R3"/>
<evidence type="ECO:0000313" key="3">
    <source>
        <dbReference type="Proteomes" id="UP000271797"/>
    </source>
</evidence>
<reference evidence="3 4" key="1">
    <citation type="submission" date="2018-12" db="EMBL/GenBank/DDBJ databases">
        <authorList>
            <consortium name="Pathogen Informatics"/>
        </authorList>
    </citation>
    <scope>NUCLEOTIDE SEQUENCE [LARGE SCALE GENOMIC DNA]</scope>
    <source>
        <strain evidence="1 3">NCTC9044</strain>
        <strain evidence="2 4">NCTC9702</strain>
    </source>
</reference>
<gene>
    <name evidence="1" type="ORF">NCTC9044_04053</name>
    <name evidence="2" type="ORF">NCTC9702_03924</name>
</gene>
<proteinExistence type="predicted"/>
<accession>A0A3S4K6R3</accession>
<dbReference type="RefSeq" id="WP_000790892.1">
    <property type="nucleotide sequence ID" value="NZ_JACCMY010000001.1"/>
</dbReference>
<organism evidence="2 4">
    <name type="scientific">Escherichia coli</name>
    <dbReference type="NCBI Taxonomy" id="562"/>
    <lineage>
        <taxon>Bacteria</taxon>
        <taxon>Pseudomonadati</taxon>
        <taxon>Pseudomonadota</taxon>
        <taxon>Gammaproteobacteria</taxon>
        <taxon>Enterobacterales</taxon>
        <taxon>Enterobacteriaceae</taxon>
        <taxon>Escherichia</taxon>
    </lineage>
</organism>
<dbReference type="EMBL" id="LR134238">
    <property type="protein sequence ID" value="VED13183.1"/>
    <property type="molecule type" value="Genomic_DNA"/>
</dbReference>
<dbReference type="Proteomes" id="UP000271797">
    <property type="component" value="Chromosome"/>
</dbReference>
<protein>
    <submittedName>
        <fullName evidence="2">Uncharacterized protein</fullName>
    </submittedName>
</protein>
<dbReference type="EMBL" id="LR134246">
    <property type="protein sequence ID" value="VED36636.1"/>
    <property type="molecule type" value="Genomic_DNA"/>
</dbReference>
<evidence type="ECO:0000313" key="1">
    <source>
        <dbReference type="EMBL" id="VED13183.1"/>
    </source>
</evidence>